<protein>
    <submittedName>
        <fullName evidence="3">Ectoine hydroxylase-related dioxygenase (Phytanoyl-CoA dioxygenase family)</fullName>
    </submittedName>
</protein>
<dbReference type="Pfam" id="PF05721">
    <property type="entry name" value="PhyH"/>
    <property type="match status" value="1"/>
</dbReference>
<evidence type="ECO:0000313" key="4">
    <source>
        <dbReference type="Proteomes" id="UP000520814"/>
    </source>
</evidence>
<evidence type="ECO:0000256" key="2">
    <source>
        <dbReference type="ARBA" id="ARBA00023004"/>
    </source>
</evidence>
<name>A0A7W9ST76_ARMRO</name>
<evidence type="ECO:0000313" key="3">
    <source>
        <dbReference type="EMBL" id="MBB6051509.1"/>
    </source>
</evidence>
<gene>
    <name evidence="3" type="ORF">HNQ39_003319</name>
</gene>
<proteinExistence type="predicted"/>
<dbReference type="RefSeq" id="WP_184198597.1">
    <property type="nucleotide sequence ID" value="NZ_JACHGW010000003.1"/>
</dbReference>
<comment type="caution">
    <text evidence="3">The sequence shown here is derived from an EMBL/GenBank/DDBJ whole genome shotgun (WGS) entry which is preliminary data.</text>
</comment>
<dbReference type="Proteomes" id="UP000520814">
    <property type="component" value="Unassembled WGS sequence"/>
</dbReference>
<dbReference type="AlphaFoldDB" id="A0A7W9ST76"/>
<dbReference type="Gene3D" id="2.60.120.620">
    <property type="entry name" value="q2cbj1_9rhob like domain"/>
    <property type="match status" value="1"/>
</dbReference>
<keyword evidence="1" id="KW-0479">Metal-binding</keyword>
<keyword evidence="3" id="KW-0560">Oxidoreductase</keyword>
<dbReference type="PANTHER" id="PTHR20883:SF15">
    <property type="entry name" value="PHYTANOYL-COA DIOXYGENASE DOMAIN-CONTAINING PROTEIN 1"/>
    <property type="match status" value="1"/>
</dbReference>
<evidence type="ECO:0000256" key="1">
    <source>
        <dbReference type="ARBA" id="ARBA00022723"/>
    </source>
</evidence>
<dbReference type="EMBL" id="JACHGW010000003">
    <property type="protein sequence ID" value="MBB6051509.1"/>
    <property type="molecule type" value="Genomic_DNA"/>
</dbReference>
<sequence length="287" mass="32323">MPSLTDEQRRELIAQLEDDGYFILPELLPEALCKAALAAIDRVTTAQRGDHTRRSVKVANCVVHDPALLDLALYEPALQLAYDVFGPMFHLCQSNFVSRPNDGTGKSDFVSASPWHADGPRPGLFPKIDGAMGLHYLKFGYFLTDLTHGNGGSLQVVRGSHKRPELDGKRGTGFQIEDYARDLVKLDCPAGTVVAFHQAQWHAAPPNESPIERKNAYISYCPTWMRPLDREFPREGELEGLSAEARWLLGEWRPAQRWWLPQPEDVQRMARFRRTADTPVGAVRNYD</sequence>
<keyword evidence="3" id="KW-0223">Dioxygenase</keyword>
<accession>A0A7W9ST76</accession>
<dbReference type="PANTHER" id="PTHR20883">
    <property type="entry name" value="PHYTANOYL-COA DIOXYGENASE DOMAIN CONTAINING 1"/>
    <property type="match status" value="1"/>
</dbReference>
<dbReference type="GO" id="GO:0005506">
    <property type="term" value="F:iron ion binding"/>
    <property type="evidence" value="ECO:0007669"/>
    <property type="project" value="UniProtKB-ARBA"/>
</dbReference>
<keyword evidence="2" id="KW-0408">Iron</keyword>
<keyword evidence="4" id="KW-1185">Reference proteome</keyword>
<reference evidence="3 4" key="1">
    <citation type="submission" date="2020-08" db="EMBL/GenBank/DDBJ databases">
        <title>Genomic Encyclopedia of Type Strains, Phase IV (KMG-IV): sequencing the most valuable type-strain genomes for metagenomic binning, comparative biology and taxonomic classification.</title>
        <authorList>
            <person name="Goeker M."/>
        </authorList>
    </citation>
    <scope>NUCLEOTIDE SEQUENCE [LARGE SCALE GENOMIC DNA]</scope>
    <source>
        <strain evidence="3 4">DSM 23562</strain>
    </source>
</reference>
<organism evidence="3 4">
    <name type="scientific">Armatimonas rosea</name>
    <dbReference type="NCBI Taxonomy" id="685828"/>
    <lineage>
        <taxon>Bacteria</taxon>
        <taxon>Bacillati</taxon>
        <taxon>Armatimonadota</taxon>
        <taxon>Armatimonadia</taxon>
        <taxon>Armatimonadales</taxon>
        <taxon>Armatimonadaceae</taxon>
        <taxon>Armatimonas</taxon>
    </lineage>
</organism>
<dbReference type="SUPFAM" id="SSF51197">
    <property type="entry name" value="Clavaminate synthase-like"/>
    <property type="match status" value="1"/>
</dbReference>
<dbReference type="InterPro" id="IPR008775">
    <property type="entry name" value="Phytyl_CoA_dOase-like"/>
</dbReference>
<dbReference type="GO" id="GO:0016706">
    <property type="term" value="F:2-oxoglutarate-dependent dioxygenase activity"/>
    <property type="evidence" value="ECO:0007669"/>
    <property type="project" value="UniProtKB-ARBA"/>
</dbReference>